<proteinExistence type="predicted"/>
<evidence type="ECO:0000259" key="7">
    <source>
        <dbReference type="Pfam" id="PF17917"/>
    </source>
</evidence>
<evidence type="ECO:0000256" key="2">
    <source>
        <dbReference type="ARBA" id="ARBA00022695"/>
    </source>
</evidence>
<keyword evidence="2" id="KW-0548">Nucleotidyltransferase</keyword>
<dbReference type="PANTHER" id="PTHR37984:SF5">
    <property type="entry name" value="PROTEIN NYNRIN-LIKE"/>
    <property type="match status" value="1"/>
</dbReference>
<dbReference type="Pfam" id="PF17917">
    <property type="entry name" value="RT_RNaseH"/>
    <property type="match status" value="1"/>
</dbReference>
<dbReference type="AlphaFoldDB" id="A0AAD6MTJ6"/>
<dbReference type="InterPro" id="IPR043502">
    <property type="entry name" value="DNA/RNA_pol_sf"/>
</dbReference>
<dbReference type="EMBL" id="JAQJAN010000012">
    <property type="protein sequence ID" value="KAJ5716349.1"/>
    <property type="molecule type" value="Genomic_DNA"/>
</dbReference>
<keyword evidence="9" id="KW-1185">Reference proteome</keyword>
<name>A0AAD6MTJ6_9EURO</name>
<dbReference type="GO" id="GO:0003964">
    <property type="term" value="F:RNA-directed DNA polymerase activity"/>
    <property type="evidence" value="ECO:0007669"/>
    <property type="project" value="UniProtKB-KW"/>
</dbReference>
<organism evidence="8 9">
    <name type="scientific">Penicillium malachiteum</name>
    <dbReference type="NCBI Taxonomy" id="1324776"/>
    <lineage>
        <taxon>Eukaryota</taxon>
        <taxon>Fungi</taxon>
        <taxon>Dikarya</taxon>
        <taxon>Ascomycota</taxon>
        <taxon>Pezizomycotina</taxon>
        <taxon>Eurotiomycetes</taxon>
        <taxon>Eurotiomycetidae</taxon>
        <taxon>Eurotiales</taxon>
        <taxon>Aspergillaceae</taxon>
        <taxon>Penicillium</taxon>
    </lineage>
</organism>
<dbReference type="Proteomes" id="UP001215712">
    <property type="component" value="Unassembled WGS sequence"/>
</dbReference>
<dbReference type="PANTHER" id="PTHR37984">
    <property type="entry name" value="PROTEIN CBG26694"/>
    <property type="match status" value="1"/>
</dbReference>
<reference evidence="8" key="2">
    <citation type="submission" date="2023-01" db="EMBL/GenBank/DDBJ databases">
        <authorList>
            <person name="Petersen C."/>
        </authorList>
    </citation>
    <scope>NUCLEOTIDE SEQUENCE</scope>
    <source>
        <strain evidence="8">IBT 17514</strain>
    </source>
</reference>
<evidence type="ECO:0000313" key="8">
    <source>
        <dbReference type="EMBL" id="KAJ5716349.1"/>
    </source>
</evidence>
<evidence type="ECO:0000256" key="3">
    <source>
        <dbReference type="ARBA" id="ARBA00022722"/>
    </source>
</evidence>
<keyword evidence="1" id="KW-0808">Transferase</keyword>
<keyword evidence="5" id="KW-0378">Hydrolase</keyword>
<protein>
    <recommendedName>
        <fullName evidence="7">Reverse transcriptase RNase H-like domain-containing protein</fullName>
    </recommendedName>
</protein>
<dbReference type="SUPFAM" id="SSF56672">
    <property type="entry name" value="DNA/RNA polymerases"/>
    <property type="match status" value="1"/>
</dbReference>
<keyword evidence="4" id="KW-0255">Endonuclease</keyword>
<feature type="domain" description="Reverse transcriptase RNase H-like" evidence="7">
    <location>
        <begin position="22"/>
        <end position="100"/>
    </location>
</feature>
<evidence type="ECO:0000256" key="1">
    <source>
        <dbReference type="ARBA" id="ARBA00022679"/>
    </source>
</evidence>
<evidence type="ECO:0000256" key="5">
    <source>
        <dbReference type="ARBA" id="ARBA00022801"/>
    </source>
</evidence>
<sequence>MDILPSRKLSICFKVSTRQTIADEIPMMFMSFGLTSPETRYHTSEREMLAVLKCLEEVRWLVKGSQCPVMLYTDHIALKGILGENPDLTGRMARWQYRLQPWKSTN</sequence>
<dbReference type="InterPro" id="IPR050951">
    <property type="entry name" value="Retrovirus_Pol_polyprotein"/>
</dbReference>
<comment type="caution">
    <text evidence="8">The sequence shown here is derived from an EMBL/GenBank/DDBJ whole genome shotgun (WGS) entry which is preliminary data.</text>
</comment>
<accession>A0AAD6MTJ6</accession>
<evidence type="ECO:0000313" key="9">
    <source>
        <dbReference type="Proteomes" id="UP001215712"/>
    </source>
</evidence>
<gene>
    <name evidence="8" type="ORF">N7493_008260</name>
</gene>
<dbReference type="GO" id="GO:0004519">
    <property type="term" value="F:endonuclease activity"/>
    <property type="evidence" value="ECO:0007669"/>
    <property type="project" value="UniProtKB-KW"/>
</dbReference>
<reference evidence="8" key="1">
    <citation type="journal article" date="2023" name="IMA Fungus">
        <title>Comparative genomic study of the Penicillium genus elucidates a diverse pangenome and 15 lateral gene transfer events.</title>
        <authorList>
            <person name="Petersen C."/>
            <person name="Sorensen T."/>
            <person name="Nielsen M.R."/>
            <person name="Sondergaard T.E."/>
            <person name="Sorensen J.L."/>
            <person name="Fitzpatrick D.A."/>
            <person name="Frisvad J.C."/>
            <person name="Nielsen K.L."/>
        </authorList>
    </citation>
    <scope>NUCLEOTIDE SEQUENCE</scope>
    <source>
        <strain evidence="8">IBT 17514</strain>
    </source>
</reference>
<keyword evidence="3" id="KW-0540">Nuclease</keyword>
<dbReference type="GO" id="GO:0016787">
    <property type="term" value="F:hydrolase activity"/>
    <property type="evidence" value="ECO:0007669"/>
    <property type="project" value="UniProtKB-KW"/>
</dbReference>
<evidence type="ECO:0000256" key="6">
    <source>
        <dbReference type="ARBA" id="ARBA00022918"/>
    </source>
</evidence>
<evidence type="ECO:0000256" key="4">
    <source>
        <dbReference type="ARBA" id="ARBA00022759"/>
    </source>
</evidence>
<dbReference type="InterPro" id="IPR041373">
    <property type="entry name" value="RT_RNaseH"/>
</dbReference>
<keyword evidence="6" id="KW-0695">RNA-directed DNA polymerase</keyword>